<organism evidence="6 7">
    <name type="scientific">Paraburkholderia silviterrae</name>
    <dbReference type="NCBI Taxonomy" id="2528715"/>
    <lineage>
        <taxon>Bacteria</taxon>
        <taxon>Pseudomonadati</taxon>
        <taxon>Pseudomonadota</taxon>
        <taxon>Betaproteobacteria</taxon>
        <taxon>Burkholderiales</taxon>
        <taxon>Burkholderiaceae</taxon>
        <taxon>Paraburkholderia</taxon>
    </lineage>
</organism>
<comment type="caution">
    <text evidence="6">The sequence shown here is derived from an EMBL/GenBank/DDBJ whole genome shotgun (WGS) entry which is preliminary data.</text>
</comment>
<evidence type="ECO:0000313" key="6">
    <source>
        <dbReference type="EMBL" id="TDG23327.1"/>
    </source>
</evidence>
<evidence type="ECO:0000256" key="1">
    <source>
        <dbReference type="ARBA" id="ARBA00010403"/>
    </source>
</evidence>
<evidence type="ECO:0000259" key="5">
    <source>
        <dbReference type="Pfam" id="PF19278"/>
    </source>
</evidence>
<dbReference type="PANTHER" id="PTHR11365">
    <property type="entry name" value="5-OXOPROLINASE RELATED"/>
    <property type="match status" value="1"/>
</dbReference>
<dbReference type="Proteomes" id="UP000295722">
    <property type="component" value="Unassembled WGS sequence"/>
</dbReference>
<protein>
    <submittedName>
        <fullName evidence="6">5-oxoprolinase</fullName>
    </submittedName>
</protein>
<dbReference type="InterPro" id="IPR002821">
    <property type="entry name" value="Hydantoinase_A"/>
</dbReference>
<reference evidence="6 7" key="1">
    <citation type="submission" date="2019-03" db="EMBL/GenBank/DDBJ databases">
        <title>Paraburkholderia sp. 4M-K11, isolated from subtropical forest soil.</title>
        <authorList>
            <person name="Gao Z.-H."/>
            <person name="Qiu L.-H."/>
        </authorList>
    </citation>
    <scope>NUCLEOTIDE SEQUENCE [LARGE SCALE GENOMIC DNA]</scope>
    <source>
        <strain evidence="6 7">4M-K11</strain>
    </source>
</reference>
<dbReference type="GO" id="GO:0006749">
    <property type="term" value="P:glutathione metabolic process"/>
    <property type="evidence" value="ECO:0007669"/>
    <property type="project" value="TreeGrafter"/>
</dbReference>
<dbReference type="Pfam" id="PF19278">
    <property type="entry name" value="Hydant_A_C"/>
    <property type="match status" value="1"/>
</dbReference>
<evidence type="ECO:0000259" key="4">
    <source>
        <dbReference type="Pfam" id="PF05378"/>
    </source>
</evidence>
<dbReference type="GO" id="GO:0005829">
    <property type="term" value="C:cytosol"/>
    <property type="evidence" value="ECO:0007669"/>
    <property type="project" value="TreeGrafter"/>
</dbReference>
<dbReference type="Pfam" id="PF01968">
    <property type="entry name" value="Hydantoinase_A"/>
    <property type="match status" value="1"/>
</dbReference>
<dbReference type="InterPro" id="IPR003692">
    <property type="entry name" value="Hydantoinase_B"/>
</dbReference>
<dbReference type="InterPro" id="IPR008040">
    <property type="entry name" value="Hydant_A_N"/>
</dbReference>
<dbReference type="Pfam" id="PF02538">
    <property type="entry name" value="Hydantoinase_B"/>
    <property type="match status" value="1"/>
</dbReference>
<dbReference type="InterPro" id="IPR045079">
    <property type="entry name" value="Oxoprolinase-like"/>
</dbReference>
<feature type="domain" description="Hydantoinase/oxoprolinase N-terminal" evidence="4">
    <location>
        <begin position="17"/>
        <end position="195"/>
    </location>
</feature>
<evidence type="ECO:0000259" key="3">
    <source>
        <dbReference type="Pfam" id="PF02538"/>
    </source>
</evidence>
<comment type="similarity">
    <text evidence="1">Belongs to the oxoprolinase family.</text>
</comment>
<evidence type="ECO:0000313" key="7">
    <source>
        <dbReference type="Proteomes" id="UP000295722"/>
    </source>
</evidence>
<sequence>MTHDHASDACTPSRWQFWIDRGGTFTDIVARRPDGTLTTHKLLSENPEQYRDAAVAGIRHLLGLRADQPITPREVEMVKMGTTVATNALLERKGEPVALVTTRGFRDVLRIAYQNRPRLFDLDIALPEALYERVVEIDERVSAQGELVAPLDLDRAEAALREVYAMGIRALAIVLIHGYRHTAHEREIADLARRIGFTQVSASHEVSPLMKMVSRGDTTVVDAYLSPILRRYVDQVASEMPGVNLQFMQSSGGLTRADRFQGKDAILSGPAGGIVGMVRAAQAAGFERVIGFDMGGTSTDVSHFNGEFERVFETQVAGVRMRAPMMSIHTVAAGGGSVLGFDGARLRVGPDSAGANPGPCAYRRGGPLTVTDCNVMLGKIQPEYFPHVFGPHANEALDRDAVVQRFNALADEIFAATAQRRTPEEIAEGYLEIAIGSMANAIKKISVQRGHDVSQYVLTTFGGAGGQHACGVADALGMSRVFAHPLAGVLSAFGMGLADQTAMRERALEIVLEDASLARIDAALDALAQDASGALLEQGVDAAHISTARRVHLRYQGTDSALAVNAGSVDAMRAAFEAAYRQRYAFLMPDTPLVVELASVEAIGHSDAQPVTGTLAPREMGGAPSAQARVRSYSGGRWHDASLYLRDTLMAGDVLDGPAIIAEKNGTTVVEPGWQAALTAQGNVVMTRVLPLPTRRSIGTEADPVRLEIFNNLFMSIAEQMGLRLQNTAYSVNIKERLDFSCAIFDAAGNLIANAPHMPVHLGSMGESIKTVIERNRDTMRDGDVFMLNDPYHGGTHLPDVTVITPVFAEGSAEPLFYVGSRGHHADIGGITPGSMPAASQHIEEEGVLIDNWQLVEAGTLRERETRALLASGRYPARNIDQNMADLRAQVAANQKGVDELRRMVAQFGRDVVLAFMQHVQDNAEEAVRRVIGALKDGAYRYELDNGAVIEVAIRVDAQTRSAAIDFTGTSAQLPNNFNAPKAVCMAAVLYVFRTLVGDDIPLNAGCLKPLTVTVPERSMLNPVYPAAVVSGNVETSSAITNALYGALGIVASSQGTMNNFTFGDARYQYYETIAGGSGAGEGFSGVDAVQTHMTNSRLTDPEVLEWRYPVRLESHLIRAESGGGGRWHGGNGAVRRIRFLAPMTASILSNNRIHAPFGAAGGRPGRAGSNRVERADGEIVALGHIASVEMGAGDVFVVETPGGGGYGHA</sequence>
<keyword evidence="7" id="KW-1185">Reference proteome</keyword>
<feature type="domain" description="Hydantoinase B/oxoprolinase" evidence="3">
    <location>
        <begin position="703"/>
        <end position="1209"/>
    </location>
</feature>
<dbReference type="RefSeq" id="WP_133195697.1">
    <property type="nucleotide sequence ID" value="NZ_JBHUCW010000009.1"/>
</dbReference>
<feature type="domain" description="Hydantoinase A/oxoprolinase" evidence="2">
    <location>
        <begin position="215"/>
        <end position="502"/>
    </location>
</feature>
<proteinExistence type="inferred from homology"/>
<dbReference type="AlphaFoldDB" id="A0A4R5M9M4"/>
<dbReference type="PANTHER" id="PTHR11365:SF23">
    <property type="entry name" value="HYPOTHETICAL 5-OXOPROLINASE (EUROFUNG)-RELATED"/>
    <property type="match status" value="1"/>
</dbReference>
<dbReference type="OrthoDB" id="9768323at2"/>
<gene>
    <name evidence="6" type="ORF">EYW47_15510</name>
</gene>
<name>A0A4R5M9M4_9BURK</name>
<dbReference type="EMBL" id="SMRP01000006">
    <property type="protein sequence ID" value="TDG23327.1"/>
    <property type="molecule type" value="Genomic_DNA"/>
</dbReference>
<dbReference type="InterPro" id="IPR049517">
    <property type="entry name" value="ACX-like_C"/>
</dbReference>
<feature type="domain" description="Acetophenone carboxylase-like C-terminal" evidence="5">
    <location>
        <begin position="518"/>
        <end position="678"/>
    </location>
</feature>
<evidence type="ECO:0000259" key="2">
    <source>
        <dbReference type="Pfam" id="PF01968"/>
    </source>
</evidence>
<dbReference type="Pfam" id="PF05378">
    <property type="entry name" value="Hydant_A_N"/>
    <property type="match status" value="1"/>
</dbReference>
<dbReference type="GO" id="GO:0017168">
    <property type="term" value="F:5-oxoprolinase (ATP-hydrolyzing) activity"/>
    <property type="evidence" value="ECO:0007669"/>
    <property type="project" value="TreeGrafter"/>
</dbReference>
<accession>A0A4R5M9M4</accession>